<dbReference type="InterPro" id="IPR016181">
    <property type="entry name" value="Acyl_CoA_acyltransferase"/>
</dbReference>
<keyword evidence="5" id="KW-1185">Reference proteome</keyword>
<feature type="domain" description="N-acetyltransferase" evidence="3">
    <location>
        <begin position="4"/>
        <end position="172"/>
    </location>
</feature>
<evidence type="ECO:0000256" key="1">
    <source>
        <dbReference type="ARBA" id="ARBA00022679"/>
    </source>
</evidence>
<dbReference type="STRING" id="29367.CLPUN_12310"/>
<keyword evidence="4" id="KW-0378">Hydrolase</keyword>
<name>A0A1S8TTQ7_9CLOT</name>
<accession>A0A1S8TTQ7</accession>
<dbReference type="InterPro" id="IPR000182">
    <property type="entry name" value="GNAT_dom"/>
</dbReference>
<dbReference type="AlphaFoldDB" id="A0A1S8TTQ7"/>
<dbReference type="Gene3D" id="3.40.630.30">
    <property type="match status" value="1"/>
</dbReference>
<evidence type="ECO:0000313" key="4">
    <source>
        <dbReference type="EMBL" id="OOM81071.1"/>
    </source>
</evidence>
<comment type="caution">
    <text evidence="4">The sequence shown here is derived from an EMBL/GenBank/DDBJ whole genome shotgun (WGS) entry which is preliminary data.</text>
</comment>
<sequence length="172" mass="20803">MENFLIKECSLEDVKKVKYISEKTFYETFSNENTKEDMENYLEENFCYEQLESEIKNNASRFYIVENNEKVVAYMKLNFDKAQTETRHDNTLEVQRIYILQEYKSKHIGKRLIQKAIEIGRNNNLNYIWLGVWENNINAIKFYKKQGFEKFDTHIFKLGEDEQTDNLMKFIL</sequence>
<evidence type="ECO:0000256" key="2">
    <source>
        <dbReference type="ARBA" id="ARBA00023315"/>
    </source>
</evidence>
<dbReference type="GO" id="GO:0006508">
    <property type="term" value="P:proteolysis"/>
    <property type="evidence" value="ECO:0007669"/>
    <property type="project" value="UniProtKB-KW"/>
</dbReference>
<dbReference type="OrthoDB" id="7205533at2"/>
<reference evidence="4 5" key="1">
    <citation type="submission" date="2016-05" db="EMBL/GenBank/DDBJ databases">
        <title>Microbial solvent formation.</title>
        <authorList>
            <person name="Poehlein A."/>
            <person name="Montoya Solano J.D."/>
            <person name="Flitsch S."/>
            <person name="Krabben P."/>
            <person name="Duerre P."/>
            <person name="Daniel R."/>
        </authorList>
    </citation>
    <scope>NUCLEOTIDE SEQUENCE [LARGE SCALE GENOMIC DNA]</scope>
    <source>
        <strain evidence="4 5">DSM 2619</strain>
    </source>
</reference>
<organism evidence="4 5">
    <name type="scientific">Clostridium puniceum</name>
    <dbReference type="NCBI Taxonomy" id="29367"/>
    <lineage>
        <taxon>Bacteria</taxon>
        <taxon>Bacillati</taxon>
        <taxon>Bacillota</taxon>
        <taxon>Clostridia</taxon>
        <taxon>Eubacteriales</taxon>
        <taxon>Clostridiaceae</taxon>
        <taxon>Clostridium</taxon>
    </lineage>
</organism>
<keyword evidence="1 4" id="KW-0808">Transferase</keyword>
<dbReference type="RefSeq" id="WP_077846444.1">
    <property type="nucleotide sequence ID" value="NZ_LZZM01000073.1"/>
</dbReference>
<dbReference type="EMBL" id="LZZM01000073">
    <property type="protein sequence ID" value="OOM81071.1"/>
    <property type="molecule type" value="Genomic_DNA"/>
</dbReference>
<dbReference type="EC" id="2.3.1.-" evidence="4"/>
<dbReference type="Proteomes" id="UP000190890">
    <property type="component" value="Unassembled WGS sequence"/>
</dbReference>
<keyword evidence="2 4" id="KW-0012">Acyltransferase</keyword>
<protein>
    <submittedName>
        <fullName evidence="4">Protease synthase and sporulation negative regulatory protein PAI 1</fullName>
        <ecNumber evidence="4">2.3.1.-</ecNumber>
    </submittedName>
</protein>
<dbReference type="PROSITE" id="PS51186">
    <property type="entry name" value="GNAT"/>
    <property type="match status" value="1"/>
</dbReference>
<dbReference type="GO" id="GO:0008233">
    <property type="term" value="F:peptidase activity"/>
    <property type="evidence" value="ECO:0007669"/>
    <property type="project" value="UniProtKB-KW"/>
</dbReference>
<gene>
    <name evidence="4" type="primary">paiA</name>
    <name evidence="4" type="ORF">CLPUN_12310</name>
</gene>
<keyword evidence="4" id="KW-0645">Protease</keyword>
<dbReference type="SUPFAM" id="SSF55729">
    <property type="entry name" value="Acyl-CoA N-acyltransferases (Nat)"/>
    <property type="match status" value="1"/>
</dbReference>
<dbReference type="GO" id="GO:0016747">
    <property type="term" value="F:acyltransferase activity, transferring groups other than amino-acyl groups"/>
    <property type="evidence" value="ECO:0007669"/>
    <property type="project" value="InterPro"/>
</dbReference>
<proteinExistence type="predicted"/>
<dbReference type="InterPro" id="IPR051556">
    <property type="entry name" value="N-term/lysine_N-AcTrnsfr"/>
</dbReference>
<evidence type="ECO:0000313" key="5">
    <source>
        <dbReference type="Proteomes" id="UP000190890"/>
    </source>
</evidence>
<dbReference type="PANTHER" id="PTHR42919">
    <property type="entry name" value="N-ALPHA-ACETYLTRANSFERASE"/>
    <property type="match status" value="1"/>
</dbReference>
<evidence type="ECO:0000259" key="3">
    <source>
        <dbReference type="PROSITE" id="PS51186"/>
    </source>
</evidence>
<dbReference type="PANTHER" id="PTHR42919:SF8">
    <property type="entry name" value="N-ALPHA-ACETYLTRANSFERASE 50"/>
    <property type="match status" value="1"/>
</dbReference>
<dbReference type="CDD" id="cd04301">
    <property type="entry name" value="NAT_SF"/>
    <property type="match status" value="1"/>
</dbReference>
<dbReference type="Pfam" id="PF00583">
    <property type="entry name" value="Acetyltransf_1"/>
    <property type="match status" value="1"/>
</dbReference>